<evidence type="ECO:0000313" key="1">
    <source>
        <dbReference type="EMBL" id="CAD1468939.1"/>
    </source>
</evidence>
<evidence type="ECO:0000313" key="2">
    <source>
        <dbReference type="Proteomes" id="UP000752696"/>
    </source>
</evidence>
<reference evidence="1" key="1">
    <citation type="submission" date="2020-07" db="EMBL/GenBank/DDBJ databases">
        <authorList>
            <person name="Nazaruddin N."/>
        </authorList>
    </citation>
    <scope>NUCLEOTIDE SEQUENCE</scope>
</reference>
<proteinExistence type="predicted"/>
<sequence length="57" mass="6621">YTEYYNLNKNVIIAWISSHQNITGNEMVRNGYLNAKEASTLPLNESQTPIPYQELIY</sequence>
<dbReference type="AlphaFoldDB" id="A0A6V7GTT3"/>
<keyword evidence="2" id="KW-1185">Reference proteome</keyword>
<organism evidence="1 2">
    <name type="scientific">Heterotrigona itama</name>
    <dbReference type="NCBI Taxonomy" id="395501"/>
    <lineage>
        <taxon>Eukaryota</taxon>
        <taxon>Metazoa</taxon>
        <taxon>Ecdysozoa</taxon>
        <taxon>Arthropoda</taxon>
        <taxon>Hexapoda</taxon>
        <taxon>Insecta</taxon>
        <taxon>Pterygota</taxon>
        <taxon>Neoptera</taxon>
        <taxon>Endopterygota</taxon>
        <taxon>Hymenoptera</taxon>
        <taxon>Apocrita</taxon>
        <taxon>Aculeata</taxon>
        <taxon>Apoidea</taxon>
        <taxon>Anthophila</taxon>
        <taxon>Apidae</taxon>
        <taxon>Heterotrigona</taxon>
    </lineage>
</organism>
<dbReference type="EMBL" id="CAJDYZ010001532">
    <property type="protein sequence ID" value="CAD1468939.1"/>
    <property type="molecule type" value="Genomic_DNA"/>
</dbReference>
<accession>A0A6V7GTT3</accession>
<name>A0A6V7GTT3_9HYME</name>
<protein>
    <submittedName>
        <fullName evidence="1">Uncharacterized protein</fullName>
    </submittedName>
</protein>
<gene>
    <name evidence="1" type="ORF">MHI_LOCUS86435</name>
</gene>
<comment type="caution">
    <text evidence="1">The sequence shown here is derived from an EMBL/GenBank/DDBJ whole genome shotgun (WGS) entry which is preliminary data.</text>
</comment>
<feature type="non-terminal residue" evidence="1">
    <location>
        <position position="1"/>
    </location>
</feature>
<dbReference type="Proteomes" id="UP000752696">
    <property type="component" value="Unassembled WGS sequence"/>
</dbReference>